<keyword evidence="2" id="KW-0808">Transferase</keyword>
<dbReference type="GO" id="GO:0016301">
    <property type="term" value="F:kinase activity"/>
    <property type="evidence" value="ECO:0007669"/>
    <property type="project" value="UniProtKB-KW"/>
</dbReference>
<feature type="compositionally biased region" description="Basic and acidic residues" evidence="1">
    <location>
        <begin position="23"/>
        <end position="32"/>
    </location>
</feature>
<evidence type="ECO:0000313" key="2">
    <source>
        <dbReference type="EMBL" id="RMZ71792.1"/>
    </source>
</evidence>
<gene>
    <name evidence="2" type="ORF">GMOD_00006943</name>
</gene>
<evidence type="ECO:0000256" key="1">
    <source>
        <dbReference type="SAM" id="MobiDB-lite"/>
    </source>
</evidence>
<protein>
    <submittedName>
        <fullName evidence="2">Serine threonine-kinase SCH9</fullName>
    </submittedName>
</protein>
<evidence type="ECO:0000313" key="3">
    <source>
        <dbReference type="Proteomes" id="UP000265663"/>
    </source>
</evidence>
<dbReference type="AlphaFoldDB" id="A0A3M7MBF3"/>
<keyword evidence="2" id="KW-0418">Kinase</keyword>
<dbReference type="Proteomes" id="UP000265663">
    <property type="component" value="Unassembled WGS sequence"/>
</dbReference>
<keyword evidence="3" id="KW-1185">Reference proteome</keyword>
<proteinExistence type="predicted"/>
<accession>A0A3M7MBF3</accession>
<feature type="compositionally biased region" description="Polar residues" evidence="1">
    <location>
        <begin position="10"/>
        <end position="22"/>
    </location>
</feature>
<dbReference type="EMBL" id="KE747827">
    <property type="protein sequence ID" value="RMZ71792.1"/>
    <property type="molecule type" value="Genomic_DNA"/>
</dbReference>
<name>A0A3M7MBF3_9PLEO</name>
<reference evidence="2 3" key="1">
    <citation type="journal article" date="2014" name="PLoS ONE">
        <title>De novo Genome Assembly of the Fungal Plant Pathogen Pyrenophora semeniperda.</title>
        <authorList>
            <person name="Soliai M.M."/>
            <person name="Meyer S.E."/>
            <person name="Udall J.A."/>
            <person name="Elzinga D.E."/>
            <person name="Hermansen R.A."/>
            <person name="Bodily P.M."/>
            <person name="Hart A.A."/>
            <person name="Coleman C.E."/>
        </authorList>
    </citation>
    <scope>NUCLEOTIDE SEQUENCE [LARGE SCALE GENOMIC DNA]</scope>
    <source>
        <strain evidence="2 3">CCB06</strain>
        <tissue evidence="2">Mycelium</tissue>
    </source>
</reference>
<organism evidence="2 3">
    <name type="scientific">Pyrenophora seminiperda CCB06</name>
    <dbReference type="NCBI Taxonomy" id="1302712"/>
    <lineage>
        <taxon>Eukaryota</taxon>
        <taxon>Fungi</taxon>
        <taxon>Dikarya</taxon>
        <taxon>Ascomycota</taxon>
        <taxon>Pezizomycotina</taxon>
        <taxon>Dothideomycetes</taxon>
        <taxon>Pleosporomycetidae</taxon>
        <taxon>Pleosporales</taxon>
        <taxon>Pleosporineae</taxon>
        <taxon>Pleosporaceae</taxon>
        <taxon>Pyrenophora</taxon>
    </lineage>
</organism>
<sequence>MQANFAGFTFTDQSTMEQQFGNDRQRSDALERMDEDDNDDVNWDKPVGRGDRMSGVIPSNEHDVFNHGHFDV</sequence>
<feature type="compositionally biased region" description="Basic and acidic residues" evidence="1">
    <location>
        <begin position="42"/>
        <end position="52"/>
    </location>
</feature>
<dbReference type="OrthoDB" id="63267at2759"/>
<feature type="region of interest" description="Disordered" evidence="1">
    <location>
        <begin position="1"/>
        <end position="60"/>
    </location>
</feature>